<evidence type="ECO:0000313" key="4">
    <source>
        <dbReference type="Proteomes" id="UP000734854"/>
    </source>
</evidence>
<dbReference type="InterPro" id="IPR020864">
    <property type="entry name" value="MACPF"/>
</dbReference>
<dbReference type="AlphaFoldDB" id="A0A8J5KKV7"/>
<feature type="transmembrane region" description="Helical" evidence="1">
    <location>
        <begin position="81"/>
        <end position="103"/>
    </location>
</feature>
<dbReference type="PANTHER" id="PTHR33199">
    <property type="entry name" value="MACPF DOMAIN-CONTAINING PROTEIN CAD1"/>
    <property type="match status" value="1"/>
</dbReference>
<dbReference type="Proteomes" id="UP000734854">
    <property type="component" value="Unassembled WGS sequence"/>
</dbReference>
<proteinExistence type="predicted"/>
<dbReference type="GO" id="GO:2000031">
    <property type="term" value="P:regulation of salicylic acid mediated signaling pathway"/>
    <property type="evidence" value="ECO:0007669"/>
    <property type="project" value="InterPro"/>
</dbReference>
<reference evidence="3 4" key="1">
    <citation type="submission" date="2020-08" db="EMBL/GenBank/DDBJ databases">
        <title>Plant Genome Project.</title>
        <authorList>
            <person name="Zhang R.-G."/>
        </authorList>
    </citation>
    <scope>NUCLEOTIDE SEQUENCE [LARGE SCALE GENOMIC DNA]</scope>
    <source>
        <tissue evidence="3">Rhizome</tissue>
    </source>
</reference>
<keyword evidence="4" id="KW-1185">Reference proteome</keyword>
<name>A0A8J5KKV7_ZINOF</name>
<dbReference type="EMBL" id="JACMSC010000016">
    <property type="protein sequence ID" value="KAG6483544.1"/>
    <property type="molecule type" value="Genomic_DNA"/>
</dbReference>
<organism evidence="3 4">
    <name type="scientific">Zingiber officinale</name>
    <name type="common">Ginger</name>
    <name type="synonym">Amomum zingiber</name>
    <dbReference type="NCBI Taxonomy" id="94328"/>
    <lineage>
        <taxon>Eukaryota</taxon>
        <taxon>Viridiplantae</taxon>
        <taxon>Streptophyta</taxon>
        <taxon>Embryophyta</taxon>
        <taxon>Tracheophyta</taxon>
        <taxon>Spermatophyta</taxon>
        <taxon>Magnoliopsida</taxon>
        <taxon>Liliopsida</taxon>
        <taxon>Zingiberales</taxon>
        <taxon>Zingiberaceae</taxon>
        <taxon>Zingiber</taxon>
    </lineage>
</organism>
<dbReference type="PANTHER" id="PTHR33199:SF3">
    <property type="entry name" value="MACPF DOMAIN-CONTAINING PROTEIN CAD1"/>
    <property type="match status" value="1"/>
</dbReference>
<gene>
    <name evidence="3" type="ORF">ZIOFF_060192</name>
</gene>
<keyword evidence="1" id="KW-0472">Membrane</keyword>
<evidence type="ECO:0000313" key="3">
    <source>
        <dbReference type="EMBL" id="KAG6483544.1"/>
    </source>
</evidence>
<evidence type="ECO:0000256" key="1">
    <source>
        <dbReference type="SAM" id="Phobius"/>
    </source>
</evidence>
<feature type="domain" description="MACPF" evidence="2">
    <location>
        <begin position="1"/>
        <end position="182"/>
    </location>
</feature>
<evidence type="ECO:0000259" key="2">
    <source>
        <dbReference type="PROSITE" id="PS51412"/>
    </source>
</evidence>
<dbReference type="PROSITE" id="PS51412">
    <property type="entry name" value="MACPF_2"/>
    <property type="match status" value="1"/>
</dbReference>
<keyword evidence="1" id="KW-1133">Transmembrane helix</keyword>
<comment type="caution">
    <text evidence="3">The sequence shown here is derived from an EMBL/GenBank/DDBJ whole genome shotgun (WGS) entry which is preliminary data.</text>
</comment>
<protein>
    <recommendedName>
        <fullName evidence="2">MACPF domain-containing protein</fullName>
    </recommendedName>
</protein>
<sequence>MAELFNKKLGLSGTVPLGSFNSMFSVTGSSKVDAATTKALAMDGFYIPLYQAKLISDELVIRDDIKHAVPRNWNPPMLARFFIYILFSFIENFGTHIIISVTIGGKDEVYIKQHHSSQLSELEIENYVKEIGDQRFLNLQHQSFNAPLNYKDKVSSLPALEKVHVTYCCHTIDCIPCNSIFC</sequence>
<dbReference type="GO" id="GO:0009626">
    <property type="term" value="P:plant-type hypersensitive response"/>
    <property type="evidence" value="ECO:0007669"/>
    <property type="project" value="TreeGrafter"/>
</dbReference>
<keyword evidence="1" id="KW-0812">Transmembrane</keyword>
<dbReference type="GO" id="GO:0005886">
    <property type="term" value="C:plasma membrane"/>
    <property type="evidence" value="ECO:0007669"/>
    <property type="project" value="TreeGrafter"/>
</dbReference>
<dbReference type="Pfam" id="PF01823">
    <property type="entry name" value="MACPF"/>
    <property type="match status" value="1"/>
</dbReference>
<accession>A0A8J5KKV7</accession>
<dbReference type="InterPro" id="IPR044663">
    <property type="entry name" value="CAD1/NSL1-like"/>
</dbReference>